<evidence type="ECO:0000313" key="3">
    <source>
        <dbReference type="Proteomes" id="UP001254813"/>
    </source>
</evidence>
<dbReference type="Pfam" id="PF25905">
    <property type="entry name" value="DUF7961"/>
    <property type="match status" value="1"/>
</dbReference>
<feature type="domain" description="DUF7961" evidence="1">
    <location>
        <begin position="22"/>
        <end position="127"/>
    </location>
</feature>
<reference evidence="2 3" key="1">
    <citation type="submission" date="2022-06" db="EMBL/GenBank/DDBJ databases">
        <title>Halogeometricum sp. a new haloarchaeum isolate from saline soil.</title>
        <authorList>
            <person name="Strakova D."/>
            <person name="Galisteo C."/>
            <person name="Sanchez-Porro C."/>
            <person name="Ventosa A."/>
        </authorList>
    </citation>
    <scope>NUCLEOTIDE SEQUENCE [LARGE SCALE GENOMIC DNA]</scope>
    <source>
        <strain evidence="3">S3BR25-2</strain>
    </source>
</reference>
<dbReference type="InterPro" id="IPR058267">
    <property type="entry name" value="DUF7961"/>
</dbReference>
<comment type="caution">
    <text evidence="2">The sequence shown here is derived from an EMBL/GenBank/DDBJ whole genome shotgun (WGS) entry which is preliminary data.</text>
</comment>
<proteinExistence type="predicted"/>
<dbReference type="EMBL" id="JAMQOQ010000001">
    <property type="protein sequence ID" value="MDS0292825.1"/>
    <property type="molecule type" value="Genomic_DNA"/>
</dbReference>
<keyword evidence="3" id="KW-1185">Reference proteome</keyword>
<name>A0ABU2FWB5_9EURY</name>
<dbReference type="SUPFAM" id="SSF51658">
    <property type="entry name" value="Xylose isomerase-like"/>
    <property type="match status" value="1"/>
</dbReference>
<sequence length="133" mass="13784">MSTTPAQQSSVVRDVDAAAVPEVTPVSLSASSLDSTAPDYLRDLKAGLAADGYHPAVLTVEAGFEEDCPYATQTVAEDLRAHVRAAAFLGVSRLELTVTAAADEEAVRSALRALEERARREGVALSVSGAVSA</sequence>
<dbReference type="InterPro" id="IPR036237">
    <property type="entry name" value="Xyl_isomerase-like_sf"/>
</dbReference>
<evidence type="ECO:0000259" key="1">
    <source>
        <dbReference type="Pfam" id="PF25905"/>
    </source>
</evidence>
<dbReference type="RefSeq" id="WP_310926665.1">
    <property type="nucleotide sequence ID" value="NZ_JAMQOQ010000001.1"/>
</dbReference>
<evidence type="ECO:0000313" key="2">
    <source>
        <dbReference type="EMBL" id="MDS0292825.1"/>
    </source>
</evidence>
<organism evidence="2 3">
    <name type="scientific">Halogeometricum luteum</name>
    <dbReference type="NCBI Taxonomy" id="2950537"/>
    <lineage>
        <taxon>Archaea</taxon>
        <taxon>Methanobacteriati</taxon>
        <taxon>Methanobacteriota</taxon>
        <taxon>Stenosarchaea group</taxon>
        <taxon>Halobacteria</taxon>
        <taxon>Halobacteriales</taxon>
        <taxon>Haloferacaceae</taxon>
        <taxon>Halogeometricum</taxon>
    </lineage>
</organism>
<accession>A0ABU2FWB5</accession>
<dbReference type="Proteomes" id="UP001254813">
    <property type="component" value="Unassembled WGS sequence"/>
</dbReference>
<protein>
    <recommendedName>
        <fullName evidence="1">DUF7961 domain-containing protein</fullName>
    </recommendedName>
</protein>
<dbReference type="Gene3D" id="3.20.20.150">
    <property type="entry name" value="Divalent-metal-dependent TIM barrel enzymes"/>
    <property type="match status" value="1"/>
</dbReference>
<gene>
    <name evidence="2" type="ORF">NDI79_01415</name>
</gene>